<proteinExistence type="predicted"/>
<evidence type="ECO:0000313" key="1">
    <source>
        <dbReference type="EMBL" id="MPC67262.1"/>
    </source>
</evidence>
<organism evidence="1 2">
    <name type="scientific">Portunus trituberculatus</name>
    <name type="common">Swimming crab</name>
    <name type="synonym">Neptunus trituberculatus</name>
    <dbReference type="NCBI Taxonomy" id="210409"/>
    <lineage>
        <taxon>Eukaryota</taxon>
        <taxon>Metazoa</taxon>
        <taxon>Ecdysozoa</taxon>
        <taxon>Arthropoda</taxon>
        <taxon>Crustacea</taxon>
        <taxon>Multicrustacea</taxon>
        <taxon>Malacostraca</taxon>
        <taxon>Eumalacostraca</taxon>
        <taxon>Eucarida</taxon>
        <taxon>Decapoda</taxon>
        <taxon>Pleocyemata</taxon>
        <taxon>Brachyura</taxon>
        <taxon>Eubrachyura</taxon>
        <taxon>Portunoidea</taxon>
        <taxon>Portunidae</taxon>
        <taxon>Portuninae</taxon>
        <taxon>Portunus</taxon>
    </lineage>
</organism>
<gene>
    <name evidence="1" type="ORF">E2C01_061435</name>
</gene>
<keyword evidence="2" id="KW-1185">Reference proteome</keyword>
<evidence type="ECO:0000313" key="2">
    <source>
        <dbReference type="Proteomes" id="UP000324222"/>
    </source>
</evidence>
<dbReference type="AlphaFoldDB" id="A0A5B7H839"/>
<comment type="caution">
    <text evidence="1">The sequence shown here is derived from an EMBL/GenBank/DDBJ whole genome shotgun (WGS) entry which is preliminary data.</text>
</comment>
<dbReference type="EMBL" id="VSRR010025990">
    <property type="protein sequence ID" value="MPC67262.1"/>
    <property type="molecule type" value="Genomic_DNA"/>
</dbReference>
<accession>A0A5B7H839</accession>
<sequence length="68" mass="8003">MIESTITSYMCSARSVSDTEAIVIPRKINMIPPQVFELTEAKCYRVTSAFRDAERNWRKFREMDKIQI</sequence>
<reference evidence="1 2" key="1">
    <citation type="submission" date="2019-05" db="EMBL/GenBank/DDBJ databases">
        <title>Another draft genome of Portunus trituberculatus and its Hox gene families provides insights of decapod evolution.</title>
        <authorList>
            <person name="Jeong J.-H."/>
            <person name="Song I."/>
            <person name="Kim S."/>
            <person name="Choi T."/>
            <person name="Kim D."/>
            <person name="Ryu S."/>
            <person name="Kim W."/>
        </authorList>
    </citation>
    <scope>NUCLEOTIDE SEQUENCE [LARGE SCALE GENOMIC DNA]</scope>
    <source>
        <tissue evidence="1">Muscle</tissue>
    </source>
</reference>
<name>A0A5B7H839_PORTR</name>
<dbReference type="Proteomes" id="UP000324222">
    <property type="component" value="Unassembled WGS sequence"/>
</dbReference>
<protein>
    <submittedName>
        <fullName evidence="1">Uncharacterized protein</fullName>
    </submittedName>
</protein>